<dbReference type="GO" id="GO:0009252">
    <property type="term" value="P:peptidoglycan biosynthetic process"/>
    <property type="evidence" value="ECO:0007669"/>
    <property type="project" value="UniProtKB-KW"/>
</dbReference>
<reference evidence="18" key="1">
    <citation type="submission" date="2017-08" db="EMBL/GenBank/DDBJ databases">
        <authorList>
            <person name="Varghese N."/>
            <person name="Submissions S."/>
        </authorList>
    </citation>
    <scope>NUCLEOTIDE SEQUENCE [LARGE SCALE GENOMIC DNA]</scope>
    <source>
        <strain evidence="18">JA234</strain>
    </source>
</reference>
<evidence type="ECO:0000313" key="17">
    <source>
        <dbReference type="EMBL" id="SNX71281.1"/>
    </source>
</evidence>
<dbReference type="GO" id="GO:0071555">
    <property type="term" value="P:cell wall organization"/>
    <property type="evidence" value="ECO:0007669"/>
    <property type="project" value="UniProtKB-KW"/>
</dbReference>
<dbReference type="PANTHER" id="PTHR30627">
    <property type="entry name" value="PEPTIDOGLYCAN D,D-TRANSPEPTIDASE"/>
    <property type="match status" value="1"/>
</dbReference>
<sequence length="648" mass="70787">MRRSARDTEDSARKVNRRALLLGGGVAAMFAVLAGRMRYLAVDQADQFKLLAEENRISIRLIPPNRGQIFDRNGRLIAGNEQNYRVVITREDAGDVEEVLKRLAEVIPLPPEAIERTLTEVRRHSPFVPVIVADRMAWEDLSKVAINAPSLPGVTPEVGLSRAYPLDTDFAHVVGYVGPVSENDLAKLDYPDPLLKIPEFQIGKIGVETWMEDRLRGRAGTKRIEVNAYGRMMREIDRVEGDAGDDIRLTIDAEIQDFVQARLGSESAAAVAIDVTNGDVLAICSSPSFDPNLFVRGISYKDYAILTEDDHRPLANKAVQGAYPPGSTFKMVTALAALEAGVINADTSVYCPGHYETGGRRFHCWKRGGHGAVSLARSLSESCDVYYYDIAQRVGIDKIAEMGRRLGLGMRHDLPMSAITEGVMPDKAWKRLRYDQEWRIGDTINASIGQGYVLASPLQLAVMTARIASGRAILPRLVRSIGDQELPVSEAPPLGIDGALLRAVRQGMHSVMNDRRGTGYSNRVADPAMVLAGKSGTSQVRNISAAERARGVISNDQLPWNRRDHALFVGFAPFEAPKVAVAVVVEHGGGGSSVAGPIVRDVALRCLTPGPLPPLSAYPKSQRGRIETFLNALPLRRIEPEVTARSRA</sequence>
<dbReference type="GO" id="GO:0016740">
    <property type="term" value="F:transferase activity"/>
    <property type="evidence" value="ECO:0007669"/>
    <property type="project" value="UniProtKB-KW"/>
</dbReference>
<keyword evidence="12 14" id="KW-0472">Membrane</keyword>
<dbReference type="AlphaFoldDB" id="A0A285CUN5"/>
<dbReference type="InterPro" id="IPR017790">
    <property type="entry name" value="Penicillin-binding_protein_2"/>
</dbReference>
<dbReference type="GO" id="GO:0005886">
    <property type="term" value="C:plasma membrane"/>
    <property type="evidence" value="ECO:0007669"/>
    <property type="project" value="UniProtKB-SubCell"/>
</dbReference>
<gene>
    <name evidence="17" type="ORF">SAMN05878503_10965</name>
</gene>
<evidence type="ECO:0000256" key="12">
    <source>
        <dbReference type="ARBA" id="ARBA00023136"/>
    </source>
</evidence>
<dbReference type="OrthoDB" id="9766847at2"/>
<name>A0A285CUN5_9RHOB</name>
<evidence type="ECO:0000256" key="7">
    <source>
        <dbReference type="ARBA" id="ARBA00022692"/>
    </source>
</evidence>
<evidence type="ECO:0000256" key="1">
    <source>
        <dbReference type="ARBA" id="ARBA00004167"/>
    </source>
</evidence>
<dbReference type="GO" id="GO:0009002">
    <property type="term" value="F:serine-type D-Ala-D-Ala carboxypeptidase activity"/>
    <property type="evidence" value="ECO:0007669"/>
    <property type="project" value="InterPro"/>
</dbReference>
<dbReference type="GO" id="GO:0071972">
    <property type="term" value="F:peptidoglycan L,D-transpeptidase activity"/>
    <property type="evidence" value="ECO:0007669"/>
    <property type="project" value="TreeGrafter"/>
</dbReference>
<feature type="transmembrane region" description="Helical" evidence="14">
    <location>
        <begin position="20"/>
        <end position="41"/>
    </location>
</feature>
<keyword evidence="3" id="KW-1003">Cell membrane</keyword>
<keyword evidence="4" id="KW-0997">Cell inner membrane</keyword>
<dbReference type="GO" id="GO:0008658">
    <property type="term" value="F:penicillin binding"/>
    <property type="evidence" value="ECO:0007669"/>
    <property type="project" value="InterPro"/>
</dbReference>
<dbReference type="Gene3D" id="3.40.710.10">
    <property type="entry name" value="DD-peptidase/beta-lactamase superfamily"/>
    <property type="match status" value="1"/>
</dbReference>
<dbReference type="RefSeq" id="WP_097030745.1">
    <property type="nucleotide sequence ID" value="NZ_OAOQ01000009.1"/>
</dbReference>
<evidence type="ECO:0000256" key="13">
    <source>
        <dbReference type="ARBA" id="ARBA00023316"/>
    </source>
</evidence>
<proteinExistence type="predicted"/>
<dbReference type="SUPFAM" id="SSF56601">
    <property type="entry name" value="beta-lactamase/transpeptidase-like"/>
    <property type="match status" value="1"/>
</dbReference>
<keyword evidence="6" id="KW-0645">Protease</keyword>
<evidence type="ECO:0000256" key="14">
    <source>
        <dbReference type="SAM" id="Phobius"/>
    </source>
</evidence>
<feature type="domain" description="Penicillin-binding protein transpeptidase" evidence="15">
    <location>
        <begin position="269"/>
        <end position="602"/>
    </location>
</feature>
<dbReference type="GO" id="GO:0008360">
    <property type="term" value="P:regulation of cell shape"/>
    <property type="evidence" value="ECO:0007669"/>
    <property type="project" value="UniProtKB-KW"/>
</dbReference>
<organism evidence="17 18">
    <name type="scientific">Cereibacter ovatus</name>
    <dbReference type="NCBI Taxonomy" id="439529"/>
    <lineage>
        <taxon>Bacteria</taxon>
        <taxon>Pseudomonadati</taxon>
        <taxon>Pseudomonadota</taxon>
        <taxon>Alphaproteobacteria</taxon>
        <taxon>Rhodobacterales</taxon>
        <taxon>Paracoccaceae</taxon>
        <taxon>Cereibacter</taxon>
    </lineage>
</organism>
<evidence type="ECO:0000256" key="5">
    <source>
        <dbReference type="ARBA" id="ARBA00022645"/>
    </source>
</evidence>
<evidence type="ECO:0000256" key="4">
    <source>
        <dbReference type="ARBA" id="ARBA00022519"/>
    </source>
</evidence>
<dbReference type="Pfam" id="PF00905">
    <property type="entry name" value="Transpeptidase"/>
    <property type="match status" value="1"/>
</dbReference>
<dbReference type="InterPro" id="IPR005311">
    <property type="entry name" value="PBP_dimer"/>
</dbReference>
<dbReference type="Gene3D" id="3.90.1310.10">
    <property type="entry name" value="Penicillin-binding protein 2a (Domain 2)"/>
    <property type="match status" value="1"/>
</dbReference>
<feature type="domain" description="Penicillin-binding protein dimerisation" evidence="16">
    <location>
        <begin position="62"/>
        <end position="236"/>
    </location>
</feature>
<accession>A0A285CUN5</accession>
<dbReference type="InterPro" id="IPR050515">
    <property type="entry name" value="Beta-lactam/transpept"/>
</dbReference>
<keyword evidence="5" id="KW-0121">Carboxypeptidase</keyword>
<dbReference type="Gene3D" id="3.30.1390.30">
    <property type="entry name" value="Penicillin-binding protein 2a, domain 3"/>
    <property type="match status" value="1"/>
</dbReference>
<keyword evidence="17" id="KW-0808">Transferase</keyword>
<dbReference type="GO" id="GO:0006508">
    <property type="term" value="P:proteolysis"/>
    <property type="evidence" value="ECO:0007669"/>
    <property type="project" value="UniProtKB-KW"/>
</dbReference>
<evidence type="ECO:0000256" key="6">
    <source>
        <dbReference type="ARBA" id="ARBA00022670"/>
    </source>
</evidence>
<comment type="subcellular location">
    <subcellularLocation>
        <location evidence="2">Cell membrane</location>
    </subcellularLocation>
    <subcellularLocation>
        <location evidence="1">Membrane</location>
        <topology evidence="1">Single-pass membrane protein</topology>
    </subcellularLocation>
</comment>
<keyword evidence="9" id="KW-0133">Cell shape</keyword>
<evidence type="ECO:0000256" key="8">
    <source>
        <dbReference type="ARBA" id="ARBA00022801"/>
    </source>
</evidence>
<dbReference type="InterPro" id="IPR012338">
    <property type="entry name" value="Beta-lactam/transpept-like"/>
</dbReference>
<dbReference type="EMBL" id="OAOQ01000009">
    <property type="protein sequence ID" value="SNX71281.1"/>
    <property type="molecule type" value="Genomic_DNA"/>
</dbReference>
<dbReference type="Proteomes" id="UP000219467">
    <property type="component" value="Unassembled WGS sequence"/>
</dbReference>
<dbReference type="InterPro" id="IPR036138">
    <property type="entry name" value="PBP_dimer_sf"/>
</dbReference>
<dbReference type="NCBIfam" id="TIGR03423">
    <property type="entry name" value="pbp2_mrdA"/>
    <property type="match status" value="1"/>
</dbReference>
<evidence type="ECO:0000313" key="18">
    <source>
        <dbReference type="Proteomes" id="UP000219467"/>
    </source>
</evidence>
<evidence type="ECO:0000256" key="10">
    <source>
        <dbReference type="ARBA" id="ARBA00022984"/>
    </source>
</evidence>
<dbReference type="InterPro" id="IPR001460">
    <property type="entry name" value="PCN-bd_Tpept"/>
</dbReference>
<evidence type="ECO:0000256" key="2">
    <source>
        <dbReference type="ARBA" id="ARBA00004236"/>
    </source>
</evidence>
<evidence type="ECO:0000259" key="15">
    <source>
        <dbReference type="Pfam" id="PF00905"/>
    </source>
</evidence>
<evidence type="ECO:0000259" key="16">
    <source>
        <dbReference type="Pfam" id="PF03717"/>
    </source>
</evidence>
<protein>
    <submittedName>
        <fullName evidence="17">Peptidoglycan glycosyltransferase</fullName>
    </submittedName>
</protein>
<keyword evidence="7 14" id="KW-0812">Transmembrane</keyword>
<dbReference type="PANTHER" id="PTHR30627:SF2">
    <property type="entry name" value="PEPTIDOGLYCAN D,D-TRANSPEPTIDASE MRDA"/>
    <property type="match status" value="1"/>
</dbReference>
<keyword evidence="18" id="KW-1185">Reference proteome</keyword>
<evidence type="ECO:0000256" key="9">
    <source>
        <dbReference type="ARBA" id="ARBA00022960"/>
    </source>
</evidence>
<dbReference type="SUPFAM" id="SSF56519">
    <property type="entry name" value="Penicillin binding protein dimerisation domain"/>
    <property type="match status" value="1"/>
</dbReference>
<dbReference type="Pfam" id="PF03717">
    <property type="entry name" value="PBP_dimer"/>
    <property type="match status" value="1"/>
</dbReference>
<evidence type="ECO:0000256" key="3">
    <source>
        <dbReference type="ARBA" id="ARBA00022475"/>
    </source>
</evidence>
<keyword evidence="8" id="KW-0378">Hydrolase</keyword>
<keyword evidence="10" id="KW-0573">Peptidoglycan synthesis</keyword>
<evidence type="ECO:0000256" key="11">
    <source>
        <dbReference type="ARBA" id="ARBA00022989"/>
    </source>
</evidence>
<keyword evidence="13" id="KW-0961">Cell wall biogenesis/degradation</keyword>
<keyword evidence="11 14" id="KW-1133">Transmembrane helix</keyword>